<dbReference type="KEGG" id="cvn:111136779"/>
<dbReference type="RefSeq" id="XP_022343590.1">
    <property type="nucleotide sequence ID" value="XM_022487882.1"/>
</dbReference>
<feature type="compositionally biased region" description="Polar residues" evidence="1">
    <location>
        <begin position="141"/>
        <end position="151"/>
    </location>
</feature>
<organism evidence="3 4">
    <name type="scientific">Crassostrea virginica</name>
    <name type="common">Eastern oyster</name>
    <dbReference type="NCBI Taxonomy" id="6565"/>
    <lineage>
        <taxon>Eukaryota</taxon>
        <taxon>Metazoa</taxon>
        <taxon>Spiralia</taxon>
        <taxon>Lophotrochozoa</taxon>
        <taxon>Mollusca</taxon>
        <taxon>Bivalvia</taxon>
        <taxon>Autobranchia</taxon>
        <taxon>Pteriomorphia</taxon>
        <taxon>Ostreida</taxon>
        <taxon>Ostreoidea</taxon>
        <taxon>Ostreidae</taxon>
        <taxon>Crassostrea</taxon>
    </lineage>
</organism>
<keyword evidence="3" id="KW-1185">Reference proteome</keyword>
<evidence type="ECO:0000313" key="5">
    <source>
        <dbReference type="RefSeq" id="XP_022343590.1"/>
    </source>
</evidence>
<feature type="region of interest" description="Disordered" evidence="1">
    <location>
        <begin position="54"/>
        <end position="280"/>
    </location>
</feature>
<feature type="compositionally biased region" description="Low complexity" evidence="1">
    <location>
        <begin position="67"/>
        <end position="86"/>
    </location>
</feature>
<proteinExistence type="predicted"/>
<dbReference type="InterPro" id="IPR039872">
    <property type="entry name" value="KIAA0513"/>
</dbReference>
<evidence type="ECO:0000313" key="4">
    <source>
        <dbReference type="RefSeq" id="XP_022343589.1"/>
    </source>
</evidence>
<feature type="compositionally biased region" description="Basic and acidic residues" evidence="1">
    <location>
        <begin position="185"/>
        <end position="197"/>
    </location>
</feature>
<feature type="domain" description="SBF1/SBF2" evidence="2">
    <location>
        <begin position="387"/>
        <end position="521"/>
    </location>
</feature>
<dbReference type="RefSeq" id="XP_022343589.1">
    <property type="nucleotide sequence ID" value="XM_022487881.1"/>
</dbReference>
<gene>
    <name evidence="4 5" type="primary">LOC111136779</name>
</gene>
<dbReference type="Proteomes" id="UP000694844">
    <property type="component" value="Chromosome 5"/>
</dbReference>
<feature type="region of interest" description="Disordered" evidence="1">
    <location>
        <begin position="1"/>
        <end position="26"/>
    </location>
</feature>
<evidence type="ECO:0000313" key="3">
    <source>
        <dbReference type="Proteomes" id="UP000694844"/>
    </source>
</evidence>
<name>A0A8B8EUE0_CRAVI</name>
<feature type="compositionally biased region" description="Acidic residues" evidence="1">
    <location>
        <begin position="267"/>
        <end position="280"/>
    </location>
</feature>
<evidence type="ECO:0000256" key="1">
    <source>
        <dbReference type="SAM" id="MobiDB-lite"/>
    </source>
</evidence>
<dbReference type="GeneID" id="111136779"/>
<feature type="region of interest" description="Disordered" evidence="1">
    <location>
        <begin position="332"/>
        <end position="351"/>
    </location>
</feature>
<dbReference type="PANTHER" id="PTHR13663">
    <property type="entry name" value="SIMILAR TO RIKEN CDNA 6430548M08"/>
    <property type="match status" value="1"/>
</dbReference>
<feature type="compositionally biased region" description="Polar residues" evidence="1">
    <location>
        <begin position="338"/>
        <end position="350"/>
    </location>
</feature>
<dbReference type="Pfam" id="PF12335">
    <property type="entry name" value="SBF2"/>
    <property type="match status" value="1"/>
</dbReference>
<protein>
    <submittedName>
        <fullName evidence="4 5">Protein IWS1 homolog isoform X1</fullName>
    </submittedName>
</protein>
<reference evidence="4 5" key="1">
    <citation type="submission" date="2025-04" db="UniProtKB">
        <authorList>
            <consortium name="RefSeq"/>
        </authorList>
    </citation>
    <scope>IDENTIFICATION</scope>
    <source>
        <tissue evidence="4 5">Whole sample</tissue>
    </source>
</reference>
<dbReference type="AlphaFoldDB" id="A0A8B8EUE0"/>
<dbReference type="InterPro" id="IPR022096">
    <property type="entry name" value="SBF1/SBF2"/>
</dbReference>
<dbReference type="PANTHER" id="PTHR13663:SF2">
    <property type="entry name" value="SIMILAR TO RIKEN CDNA 6430548M08"/>
    <property type="match status" value="1"/>
</dbReference>
<feature type="compositionally biased region" description="Polar residues" evidence="1">
    <location>
        <begin position="173"/>
        <end position="184"/>
    </location>
</feature>
<sequence>MDFVRRRLSQGGSSDEEGKSLSSSFSEGTSRFFTSMVAKKNGLINNLSSKLENVMKTASSPEDSDSESVSPAQTPSSNYSSYSNGSRNFRGDDLSTQPYRSKKKTERIGIPRRQSSSGYSDSSGNDEVATGNISFDEPLYSPTSKSRFTYDSNKENPPKTNSIGMKKVDNTEQAKVQSSSNVTDNKSESESPTKLDVTKMAGEEVLPQNKSSDGDEAESKSKVVSPVEKSEKESNIDISGCKRAPKMKRRSSTVDEMLFDDYIPPPEETEEDNDKFDESEDLNLNSKRKTLIPMGDLISFDDDQENETETRRKVPLGNDKFSPFTSVSSIDSSECSVGNHQNNTDSTSESEYGGFPIKRSYSMGSENSWSSSFSIESQPDEQTLLCMEFMKSFVDQIFDTSREILQTDKAKFGQLCQEAAGRQWFARSVNGQRVSNKRVTEQIFFRLMQYFAVVLFECGEAEDFTPAKSLMNMCFTFYYEGKPSGCHGKNFLYSFLREQPIWQSLRFWNAAFFDAVQLERSKRPVCTSDDGDDLQKDDRQFQENITFGQLGTFTCNMRAFGLSKELCLEFLRKQSTIANLKKDQVQMLKDNVDKWRES</sequence>
<evidence type="ECO:0000259" key="2">
    <source>
        <dbReference type="Pfam" id="PF12335"/>
    </source>
</evidence>
<dbReference type="OrthoDB" id="6268344at2759"/>
<accession>A0A8B8EUE0</accession>